<name>A0A080M8X2_9PROT</name>
<dbReference type="EC" id="2.7.13.3" evidence="3"/>
<keyword evidence="4" id="KW-1185">Reference proteome</keyword>
<dbReference type="SUPFAM" id="SSF55874">
    <property type="entry name" value="ATPase domain of HSP90 chaperone/DNA topoisomerase II/histidine kinase"/>
    <property type="match status" value="1"/>
</dbReference>
<keyword evidence="1" id="KW-1133">Transmembrane helix</keyword>
<proteinExistence type="predicted"/>
<evidence type="ECO:0000313" key="3">
    <source>
        <dbReference type="EMBL" id="KFB76925.1"/>
    </source>
</evidence>
<feature type="domain" description="Signal transduction histidine kinase internal region" evidence="2">
    <location>
        <begin position="148"/>
        <end position="226"/>
    </location>
</feature>
<organism evidence="3 4">
    <name type="scientific">Candidatus Accumulibacter cognatus</name>
    <dbReference type="NCBI Taxonomy" id="2954383"/>
    <lineage>
        <taxon>Bacteria</taxon>
        <taxon>Pseudomonadati</taxon>
        <taxon>Pseudomonadota</taxon>
        <taxon>Betaproteobacteria</taxon>
        <taxon>Candidatus Accumulibacter</taxon>
    </lineage>
</organism>
<dbReference type="PANTHER" id="PTHR34220">
    <property type="entry name" value="SENSOR HISTIDINE KINASE YPDA"/>
    <property type="match status" value="1"/>
</dbReference>
<dbReference type="GO" id="GO:0016020">
    <property type="term" value="C:membrane"/>
    <property type="evidence" value="ECO:0007669"/>
    <property type="project" value="InterPro"/>
</dbReference>
<sequence>MASIKQNLDGQLLPDFRNAGVMLRILLGVNLLAVLAALVQSDGISDSVQRYCDMAIWVQPLLLINLTLLALFGNLLRRFSIWIGRALVVIQSAASAILLTDLWRFLTFDEGSWAHLLKAGLLGSAAAALMLSYLALRASALSPALVEARLQSLTARIRPHFLFNSLNAIISLIRLDPRRAETALEELAELFRALMRDHRELIPLADEMALCRQYLDLEKLRLGDRLNVAWEVTDLVVDLKVPPLMVQPLLENAVYHGIEPSGEGGTIGIRVLRRGDELHIDLVNPCDVDTEHQHGNHMALDNIRERLALYYDLEARIETGEVLLAGGQREYRVHIVLPCRGLSP</sequence>
<dbReference type="Gene3D" id="3.30.565.10">
    <property type="entry name" value="Histidine kinase-like ATPase, C-terminal domain"/>
    <property type="match status" value="1"/>
</dbReference>
<dbReference type="EMBL" id="JDST02000040">
    <property type="protein sequence ID" value="KFB76925.1"/>
    <property type="molecule type" value="Genomic_DNA"/>
</dbReference>
<dbReference type="Proteomes" id="UP000021315">
    <property type="component" value="Unassembled WGS sequence"/>
</dbReference>
<keyword evidence="1" id="KW-0812">Transmembrane</keyword>
<dbReference type="Pfam" id="PF06580">
    <property type="entry name" value="His_kinase"/>
    <property type="match status" value="1"/>
</dbReference>
<dbReference type="PANTHER" id="PTHR34220:SF7">
    <property type="entry name" value="SENSOR HISTIDINE KINASE YPDA"/>
    <property type="match status" value="1"/>
</dbReference>
<keyword evidence="3" id="KW-0808">Transferase</keyword>
<comment type="caution">
    <text evidence="3">The sequence shown here is derived from an EMBL/GenBank/DDBJ whole genome shotgun (WGS) entry which is preliminary data.</text>
</comment>
<evidence type="ECO:0000256" key="1">
    <source>
        <dbReference type="SAM" id="Phobius"/>
    </source>
</evidence>
<dbReference type="InterPro" id="IPR036890">
    <property type="entry name" value="HATPase_C_sf"/>
</dbReference>
<keyword evidence="1" id="KW-0472">Membrane</keyword>
<keyword evidence="3" id="KW-0418">Kinase</keyword>
<dbReference type="STRING" id="1453999.AW06_001922"/>
<evidence type="ECO:0000259" key="2">
    <source>
        <dbReference type="Pfam" id="PF06580"/>
    </source>
</evidence>
<reference evidence="3" key="1">
    <citation type="submission" date="2014-02" db="EMBL/GenBank/DDBJ databases">
        <title>Expanding our view of genomic diversity in Candidatus Accumulibacter clades.</title>
        <authorList>
            <person name="Skennerton C.T."/>
            <person name="Barr J.J."/>
            <person name="Slater F.R."/>
            <person name="Bond P.L."/>
            <person name="Tyson G.W."/>
        </authorList>
    </citation>
    <scope>NUCLEOTIDE SEQUENCE [LARGE SCALE GENOMIC DNA]</scope>
</reference>
<protein>
    <submittedName>
        <fullName evidence="3">Sensor histidine kinase YpdA</fullName>
        <ecNumber evidence="3">2.7.13.3</ecNumber>
    </submittedName>
</protein>
<dbReference type="InterPro" id="IPR050640">
    <property type="entry name" value="Bact_2-comp_sensor_kinase"/>
</dbReference>
<feature type="transmembrane region" description="Helical" evidence="1">
    <location>
        <begin position="119"/>
        <end position="136"/>
    </location>
</feature>
<feature type="transmembrane region" description="Helical" evidence="1">
    <location>
        <begin position="21"/>
        <end position="39"/>
    </location>
</feature>
<feature type="transmembrane region" description="Helical" evidence="1">
    <location>
        <begin position="54"/>
        <end position="72"/>
    </location>
</feature>
<evidence type="ECO:0000313" key="4">
    <source>
        <dbReference type="Proteomes" id="UP000021315"/>
    </source>
</evidence>
<accession>A0A080M8X2</accession>
<dbReference type="AlphaFoldDB" id="A0A080M8X2"/>
<feature type="transmembrane region" description="Helical" evidence="1">
    <location>
        <begin position="79"/>
        <end position="99"/>
    </location>
</feature>
<gene>
    <name evidence="3" type="primary">ypdA</name>
    <name evidence="3" type="ORF">AW06_001922</name>
</gene>
<dbReference type="InterPro" id="IPR010559">
    <property type="entry name" value="Sig_transdc_His_kin_internal"/>
</dbReference>
<dbReference type="GO" id="GO:0000155">
    <property type="term" value="F:phosphorelay sensor kinase activity"/>
    <property type="evidence" value="ECO:0007669"/>
    <property type="project" value="InterPro"/>
</dbReference>